<evidence type="ECO:0000313" key="2">
    <source>
        <dbReference type="EMBL" id="NRT58564.1"/>
    </source>
</evidence>
<sequence length="365" mass="39507">MTPIAPLPLSLVVAALAMAVAPAARADDAAPTPASTRFALSGELRLAREFQQPAATGAWAEAQARWPGRLAAPRHRSSAQVQLRADARRALDAQTGLGLHLDAQTALQRTDGDAQIATPGRVNELYAHLDLADWQLAAGRRIVAWDVGQAFRPNDVVQREERRPLLPTTPQGRAVLQAEQVDADSATSLVAVEPQREAAERALALRHFRRLGALDAYLHADWRQDRRAGLGAALAWVASDAVELHASTRWEPHQARHQTLAGLSWTGGPDLTLLAEAWHDGTAASRAAQRNLYLRASLKSGAWEPSIDLLWQPRDGGRSLGAGLRWSGDRWRVDAAWRRLGGPQDAAMRQGPLRQSGAIAATLAF</sequence>
<keyword evidence="3" id="KW-1185">Reference proteome</keyword>
<keyword evidence="1" id="KW-0732">Signal</keyword>
<name>A0ABX2G8D8_9BURK</name>
<comment type="caution">
    <text evidence="2">The sequence shown here is derived from an EMBL/GenBank/DDBJ whole genome shotgun (WGS) entry which is preliminary data.</text>
</comment>
<feature type="signal peptide" evidence="1">
    <location>
        <begin position="1"/>
        <end position="26"/>
    </location>
</feature>
<dbReference type="EMBL" id="JABSNM010000033">
    <property type="protein sequence ID" value="NRT58564.1"/>
    <property type="molecule type" value="Genomic_DNA"/>
</dbReference>
<reference evidence="2 3" key="1">
    <citation type="submission" date="2020-05" db="EMBL/GenBank/DDBJ databases">
        <title>Genomic Encyclopedia of Type Strains, Phase IV (KMG-V): Genome sequencing to study the core and pangenomes of soil and plant-associated prokaryotes.</title>
        <authorList>
            <person name="Whitman W."/>
        </authorList>
    </citation>
    <scope>NUCLEOTIDE SEQUENCE [LARGE SCALE GENOMIC DNA]</scope>
    <source>
        <strain evidence="2 3">C29</strain>
    </source>
</reference>
<accession>A0ABX2G8D8</accession>
<evidence type="ECO:0000313" key="3">
    <source>
        <dbReference type="Proteomes" id="UP001516061"/>
    </source>
</evidence>
<dbReference type="Proteomes" id="UP001516061">
    <property type="component" value="Unassembled WGS sequence"/>
</dbReference>
<feature type="chain" id="PRO_5045854361" evidence="1">
    <location>
        <begin position="27"/>
        <end position="365"/>
    </location>
</feature>
<organism evidence="2 3">
    <name type="scientific">Sphaerotilus uruguayifluvii</name>
    <dbReference type="NCBI Taxonomy" id="2735897"/>
    <lineage>
        <taxon>Bacteria</taxon>
        <taxon>Pseudomonadati</taxon>
        <taxon>Pseudomonadota</taxon>
        <taxon>Betaproteobacteria</taxon>
        <taxon>Burkholderiales</taxon>
        <taxon>Sphaerotilaceae</taxon>
        <taxon>Sphaerotilus</taxon>
    </lineage>
</organism>
<dbReference type="RefSeq" id="WP_173807576.1">
    <property type="nucleotide sequence ID" value="NZ_JABSNM010000033.1"/>
</dbReference>
<evidence type="ECO:0000256" key="1">
    <source>
        <dbReference type="SAM" id="SignalP"/>
    </source>
</evidence>
<proteinExistence type="predicted"/>
<gene>
    <name evidence="2" type="ORF">HNQ01_004333</name>
</gene>
<protein>
    <submittedName>
        <fullName evidence="2">Uncharacterized protein</fullName>
    </submittedName>
</protein>